<dbReference type="EMBL" id="VSRL01000292">
    <property type="protein sequence ID" value="NKE62877.1"/>
    <property type="molecule type" value="Genomic_DNA"/>
</dbReference>
<dbReference type="InterPro" id="IPR035897">
    <property type="entry name" value="Toll_tir_struct_dom_sf"/>
</dbReference>
<evidence type="ECO:0000259" key="1">
    <source>
        <dbReference type="SMART" id="SM00255"/>
    </source>
</evidence>
<comment type="caution">
    <text evidence="2">The sequence shown here is derived from an EMBL/GenBank/DDBJ whole genome shotgun (WGS) entry which is preliminary data.</text>
</comment>
<dbReference type="SUPFAM" id="SSF52200">
    <property type="entry name" value="Toll/Interleukin receptor TIR domain"/>
    <property type="match status" value="1"/>
</dbReference>
<protein>
    <submittedName>
        <fullName evidence="2">TIR domain-containing protein</fullName>
    </submittedName>
</protein>
<reference evidence="2 3" key="1">
    <citation type="submission" date="2019-08" db="EMBL/GenBank/DDBJ databases">
        <title>Lentzea from Indian Himalayas.</title>
        <authorList>
            <person name="Mandal S."/>
            <person name="Mallick Gupta A."/>
            <person name="Maiti P.K."/>
            <person name="Sarkar J."/>
            <person name="Mandal S."/>
        </authorList>
    </citation>
    <scope>NUCLEOTIDE SEQUENCE [LARGE SCALE GENOMIC DNA]</scope>
    <source>
        <strain evidence="2 3">PSKA42</strain>
    </source>
</reference>
<gene>
    <name evidence="2" type="ORF">FXN61_41610</name>
</gene>
<organism evidence="2 3">
    <name type="scientific">Lentzea indica</name>
    <dbReference type="NCBI Taxonomy" id="2604800"/>
    <lineage>
        <taxon>Bacteria</taxon>
        <taxon>Bacillati</taxon>
        <taxon>Actinomycetota</taxon>
        <taxon>Actinomycetes</taxon>
        <taxon>Pseudonocardiales</taxon>
        <taxon>Pseudonocardiaceae</taxon>
        <taxon>Lentzea</taxon>
    </lineage>
</organism>
<evidence type="ECO:0000313" key="2">
    <source>
        <dbReference type="EMBL" id="NKE62877.1"/>
    </source>
</evidence>
<dbReference type="Pfam" id="PF13676">
    <property type="entry name" value="TIR_2"/>
    <property type="match status" value="1"/>
</dbReference>
<proteinExistence type="predicted"/>
<dbReference type="RefSeq" id="WP_167979491.1">
    <property type="nucleotide sequence ID" value="NZ_VSRL01000292.1"/>
</dbReference>
<feature type="domain" description="TIR" evidence="1">
    <location>
        <begin position="9"/>
        <end position="163"/>
    </location>
</feature>
<accession>A0ABX1FVZ2</accession>
<sequence>MTPFSDAPPIRCFLSYARQDDVVMDFVGPFASSLRHYAYADRGRSLEIFLDREAIGWGDLAQPAIRTAVRSATVFLPVLTRRYFDRPYCREELFVFYNQASVDGVRGLLLPVVLLGHDHLTDGNPDLAVQIVVERQHRSVREAWLDGPSSPTWRRTMLALAGELVDHVEEAERRLATEADSHVPDVEEAIADIERFGYDTSHVVDLTSEVLQQFQDIVATATDDASRAEALLPGALLLRDAARAYERRVSEVDRLVRARPFRLGPDAAALRELVDAVEQLLASTARAELMSVPMRRPMIAFREGLTTLRSAVNMVTAWEKLPNPGQ</sequence>
<evidence type="ECO:0000313" key="3">
    <source>
        <dbReference type="Proteomes" id="UP001515943"/>
    </source>
</evidence>
<dbReference type="SMART" id="SM00255">
    <property type="entry name" value="TIR"/>
    <property type="match status" value="1"/>
</dbReference>
<dbReference type="Gene3D" id="3.40.50.10140">
    <property type="entry name" value="Toll/interleukin-1 receptor homology (TIR) domain"/>
    <property type="match status" value="1"/>
</dbReference>
<dbReference type="Proteomes" id="UP001515943">
    <property type="component" value="Unassembled WGS sequence"/>
</dbReference>
<keyword evidence="3" id="KW-1185">Reference proteome</keyword>
<dbReference type="InterPro" id="IPR000157">
    <property type="entry name" value="TIR_dom"/>
</dbReference>
<name>A0ABX1FVZ2_9PSEU</name>